<dbReference type="EMBL" id="AHHD01000200">
    <property type="protein sequence ID" value="EKG18575.1"/>
    <property type="molecule type" value="Genomic_DNA"/>
</dbReference>
<dbReference type="SUPFAM" id="SSF109604">
    <property type="entry name" value="HD-domain/PDEase-like"/>
    <property type="match status" value="1"/>
</dbReference>
<dbReference type="PANTHER" id="PTHR35569">
    <property type="entry name" value="CYANAMIDE HYDRATASE DDI2-RELATED"/>
    <property type="match status" value="1"/>
</dbReference>
<evidence type="ECO:0000259" key="1">
    <source>
        <dbReference type="PROSITE" id="PS51831"/>
    </source>
</evidence>
<dbReference type="InParanoid" id="K2SPA5"/>
<evidence type="ECO:0000313" key="3">
    <source>
        <dbReference type="Proteomes" id="UP000007129"/>
    </source>
</evidence>
<dbReference type="FunCoup" id="K2SPA5">
    <property type="interactions" value="13"/>
</dbReference>
<dbReference type="CDD" id="cd00077">
    <property type="entry name" value="HDc"/>
    <property type="match status" value="1"/>
</dbReference>
<protein>
    <recommendedName>
        <fullName evidence="1">HD domain-containing protein</fullName>
    </recommendedName>
</protein>
<dbReference type="OrthoDB" id="409121at2759"/>
<organism evidence="2 3">
    <name type="scientific">Macrophomina phaseolina (strain MS6)</name>
    <name type="common">Charcoal rot fungus</name>
    <dbReference type="NCBI Taxonomy" id="1126212"/>
    <lineage>
        <taxon>Eukaryota</taxon>
        <taxon>Fungi</taxon>
        <taxon>Dikarya</taxon>
        <taxon>Ascomycota</taxon>
        <taxon>Pezizomycotina</taxon>
        <taxon>Dothideomycetes</taxon>
        <taxon>Dothideomycetes incertae sedis</taxon>
        <taxon>Botryosphaeriales</taxon>
        <taxon>Botryosphaeriaceae</taxon>
        <taxon>Macrophomina</taxon>
    </lineage>
</organism>
<comment type="caution">
    <text evidence="2">The sequence shown here is derived from an EMBL/GenBank/DDBJ whole genome shotgun (WGS) entry which is preliminary data.</text>
</comment>
<dbReference type="eggNOG" id="ENOG502QTPD">
    <property type="taxonomic scope" value="Eukaryota"/>
</dbReference>
<accession>K2SPA5</accession>
<dbReference type="PROSITE" id="PS51831">
    <property type="entry name" value="HD"/>
    <property type="match status" value="1"/>
</dbReference>
<dbReference type="Proteomes" id="UP000007129">
    <property type="component" value="Unassembled WGS sequence"/>
</dbReference>
<feature type="domain" description="HD" evidence="1">
    <location>
        <begin position="61"/>
        <end position="174"/>
    </location>
</feature>
<dbReference type="HOGENOM" id="CLU_079935_0_0_1"/>
<dbReference type="NCBIfam" id="TIGR03401">
    <property type="entry name" value="cyanamide_fam"/>
    <property type="match status" value="1"/>
</dbReference>
<reference evidence="2 3" key="1">
    <citation type="journal article" date="2012" name="BMC Genomics">
        <title>Tools to kill: Genome of one of the most destructive plant pathogenic fungi Macrophomina phaseolina.</title>
        <authorList>
            <person name="Islam M.S."/>
            <person name="Haque M.S."/>
            <person name="Islam M.M."/>
            <person name="Emdad E.M."/>
            <person name="Halim A."/>
            <person name="Hossen Q.M.M."/>
            <person name="Hossain M.Z."/>
            <person name="Ahmed B."/>
            <person name="Rahim S."/>
            <person name="Rahman M.S."/>
            <person name="Alam M.M."/>
            <person name="Hou S."/>
            <person name="Wan X."/>
            <person name="Saito J.A."/>
            <person name="Alam M."/>
        </authorList>
    </citation>
    <scope>NUCLEOTIDE SEQUENCE [LARGE SCALE GENOMIC DNA]</scope>
    <source>
        <strain evidence="2 3">MS6</strain>
    </source>
</reference>
<dbReference type="VEuPathDB" id="FungiDB:MPH_04173"/>
<dbReference type="InterPro" id="IPR006674">
    <property type="entry name" value="HD_domain"/>
</dbReference>
<dbReference type="InterPro" id="IPR003607">
    <property type="entry name" value="HD/PDEase_dom"/>
</dbReference>
<proteinExistence type="predicted"/>
<dbReference type="InterPro" id="IPR017771">
    <property type="entry name" value="Cyanamide_hydratase_HD"/>
</dbReference>
<gene>
    <name evidence="2" type="ORF">MPH_04173</name>
</gene>
<dbReference type="PANTHER" id="PTHR35569:SF1">
    <property type="entry name" value="CYANAMIDE HYDRATASE DDI2-RELATED"/>
    <property type="match status" value="1"/>
</dbReference>
<name>K2SPA5_MACPH</name>
<sequence>MSAADKPYGWRAVPRNPAVVLQGKSKLTDPIPLTLEDMPFPDTDLVRQSLARVQKQLPIETLNHSLRVYYYGLAIMKTQFPRWLSDGWISPETWLLVCIFHDIGTVPENLSGTHMSFDFWGGIEALQTLLGFGAPKSQAESVAEAIIRHQDPGEIGTISCVGFLVQTATFLDNAGHFQELIHPDTIKNVVEKCPRLGWSECFTNTIRKEIDLKPWAHSTAIGKFAEMVGNNALIKEYE</sequence>
<dbReference type="AlphaFoldDB" id="K2SPA5"/>
<dbReference type="Gene3D" id="1.10.3210.10">
    <property type="entry name" value="Hypothetical protein af1432"/>
    <property type="match status" value="1"/>
</dbReference>
<evidence type="ECO:0000313" key="2">
    <source>
        <dbReference type="EMBL" id="EKG18575.1"/>
    </source>
</evidence>